<evidence type="ECO:0000313" key="3">
    <source>
        <dbReference type="EMBL" id="CUH65618.1"/>
    </source>
</evidence>
<feature type="signal peptide" evidence="1">
    <location>
        <begin position="1"/>
        <end position="19"/>
    </location>
</feature>
<dbReference type="Proteomes" id="UP000051587">
    <property type="component" value="Unassembled WGS sequence"/>
</dbReference>
<organism evidence="3 4">
    <name type="scientific">Thalassovita gelatinovora</name>
    <name type="common">Thalassobius gelatinovorus</name>
    <dbReference type="NCBI Taxonomy" id="53501"/>
    <lineage>
        <taxon>Bacteria</taxon>
        <taxon>Pseudomonadati</taxon>
        <taxon>Pseudomonadota</taxon>
        <taxon>Alphaproteobacteria</taxon>
        <taxon>Rhodobacterales</taxon>
        <taxon>Roseobacteraceae</taxon>
        <taxon>Thalassovita</taxon>
    </lineage>
</organism>
<sequence length="205" mass="22739">MRIFLAILLAALTAGPALAETPVDQVLKQEQRGLFGLRGAKLDGLFNPSRKKTKIAYTSGFLQGLPAAKGGEEWQCLAEALYFEARGESVKGQFAVAEVIMNRVDSPRFPDTVCDVVHQGTGRKYQCQFTYTCDGHQEVIVEHDAYRQVGKVAKLMVNGVARELTGGATYYHTKAVLPRWARKFDRTATIGVHHFYRSSTEISQN</sequence>
<dbReference type="GO" id="GO:0016787">
    <property type="term" value="F:hydrolase activity"/>
    <property type="evidence" value="ECO:0007669"/>
    <property type="project" value="InterPro"/>
</dbReference>
<evidence type="ECO:0000256" key="1">
    <source>
        <dbReference type="SAM" id="SignalP"/>
    </source>
</evidence>
<reference evidence="3 4" key="1">
    <citation type="submission" date="2015-09" db="EMBL/GenBank/DDBJ databases">
        <authorList>
            <consortium name="Swine Surveillance"/>
        </authorList>
    </citation>
    <scope>NUCLEOTIDE SEQUENCE [LARGE SCALE GENOMIC DNA]</scope>
    <source>
        <strain evidence="3 4">CECT 4357</strain>
    </source>
</reference>
<evidence type="ECO:0000313" key="4">
    <source>
        <dbReference type="Proteomes" id="UP000051587"/>
    </source>
</evidence>
<dbReference type="AlphaFoldDB" id="A0A0N7LV88"/>
<gene>
    <name evidence="3" type="primary">sleB</name>
    <name evidence="3" type="ORF">TG4357_01959</name>
</gene>
<dbReference type="EMBL" id="CYSA01000018">
    <property type="protein sequence ID" value="CUH65618.1"/>
    <property type="molecule type" value="Genomic_DNA"/>
</dbReference>
<dbReference type="InterPro" id="IPR011105">
    <property type="entry name" value="Cell_wall_hydrolase_SleB"/>
</dbReference>
<accession>A0A0N7LV88</accession>
<name>A0A0N7LV88_THAGE</name>
<proteinExistence type="predicted"/>
<dbReference type="STRING" id="53501.SAMN04488043_11495"/>
<keyword evidence="1" id="KW-0732">Signal</keyword>
<evidence type="ECO:0000259" key="2">
    <source>
        <dbReference type="Pfam" id="PF07486"/>
    </source>
</evidence>
<dbReference type="InterPro" id="IPR042047">
    <property type="entry name" value="SleB_dom1"/>
</dbReference>
<protein>
    <submittedName>
        <fullName evidence="3">Germination-specific amidase</fullName>
    </submittedName>
</protein>
<dbReference type="Pfam" id="PF07486">
    <property type="entry name" value="Hydrolase_2"/>
    <property type="match status" value="1"/>
</dbReference>
<dbReference type="RefSeq" id="WP_233487468.1">
    <property type="nucleotide sequence ID" value="NZ_CP051181.1"/>
</dbReference>
<keyword evidence="4" id="KW-1185">Reference proteome</keyword>
<feature type="domain" description="Cell wall hydrolase SleB" evidence="2">
    <location>
        <begin position="87"/>
        <end position="196"/>
    </location>
</feature>
<feature type="chain" id="PRO_5006015632" evidence="1">
    <location>
        <begin position="20"/>
        <end position="205"/>
    </location>
</feature>
<dbReference type="Gene3D" id="1.10.10.2520">
    <property type="entry name" value="Cell wall hydrolase SleB, domain 1"/>
    <property type="match status" value="1"/>
</dbReference>